<keyword evidence="3" id="KW-1185">Reference proteome</keyword>
<evidence type="ECO:0000256" key="1">
    <source>
        <dbReference type="SAM" id="MobiDB-lite"/>
    </source>
</evidence>
<feature type="compositionally biased region" description="Low complexity" evidence="1">
    <location>
        <begin position="347"/>
        <end position="389"/>
    </location>
</feature>
<dbReference type="Proteomes" id="UP000092583">
    <property type="component" value="Unassembled WGS sequence"/>
</dbReference>
<feature type="compositionally biased region" description="Low complexity" evidence="1">
    <location>
        <begin position="429"/>
        <end position="446"/>
    </location>
</feature>
<gene>
    <name evidence="2" type="ORF">L486_04827</name>
</gene>
<dbReference type="AlphaFoldDB" id="A0A1B9IPM6"/>
<evidence type="ECO:0000313" key="3">
    <source>
        <dbReference type="Proteomes" id="UP000092583"/>
    </source>
</evidence>
<feature type="region of interest" description="Disordered" evidence="1">
    <location>
        <begin position="53"/>
        <end position="80"/>
    </location>
</feature>
<accession>A0A1B9IPM6</accession>
<feature type="region of interest" description="Disordered" evidence="1">
    <location>
        <begin position="121"/>
        <end position="145"/>
    </location>
</feature>
<feature type="compositionally biased region" description="Polar residues" evidence="1">
    <location>
        <begin position="56"/>
        <end position="66"/>
    </location>
</feature>
<sequence length="557" mass="61940">MPNFLKSIFKPNPSQTYSPSPSKYAKYRENEDTRRGDGQFFERRDLLAELLRTELRSTSGSPSSPVETYDDDQNSRARGYDKDTIYDLIDTVKSESQSKSRSDEDMKRLIKALEDIEAEDHHIVKSKSKTKSKGKAKAKDTDPAYEDGRLLDPVIQIGSKAIESGEFLLKSFIGRGPNSPLLGRVIALLEAQRDELEDVNPFTGKRRYPALNTLEQIYQKVNIGLRDIRGMIEDEARDALLGSIQVLQEGPDYLIDIILITSIIHQSSIISIPFSNEIRGILDKAVDDQIDLNNFRKTGESIIAIASALDRDLLEDKECEEAYKKIGVLVKQLQLRISSSALPTPISSLPASRSTSFSTSTTTPTPLTLPSTPDLSPIPSVSSSSPSSPKFTSMTASDLQKHYGTGQTTPTPLPGLSSYQPTPQPSVPPSRRASSPTPSSGSSTSQEIWEYRGQLLTASALDLVLREEMLLMADSSNQYAGEVTYDDLRKCWIPKHVRKLRPSDLTTDGEIPDTTPAGFKLKEKDEWGNKIGWYDNGSGLKEMYYLEEPKFELQDDD</sequence>
<dbReference type="EMBL" id="KI669463">
    <property type="protein sequence ID" value="OCF57370.1"/>
    <property type="molecule type" value="Genomic_DNA"/>
</dbReference>
<dbReference type="OrthoDB" id="2575502at2759"/>
<feature type="region of interest" description="Disordered" evidence="1">
    <location>
        <begin position="346"/>
        <end position="446"/>
    </location>
</feature>
<feature type="compositionally biased region" description="Low complexity" evidence="1">
    <location>
        <begin position="404"/>
        <end position="416"/>
    </location>
</feature>
<feature type="compositionally biased region" description="Polar residues" evidence="1">
    <location>
        <begin position="12"/>
        <end position="21"/>
    </location>
</feature>
<feature type="compositionally biased region" description="Basic residues" evidence="1">
    <location>
        <begin position="124"/>
        <end position="136"/>
    </location>
</feature>
<organism evidence="2 3">
    <name type="scientific">Kwoniella mangroviensis CBS 10435</name>
    <dbReference type="NCBI Taxonomy" id="1331196"/>
    <lineage>
        <taxon>Eukaryota</taxon>
        <taxon>Fungi</taxon>
        <taxon>Dikarya</taxon>
        <taxon>Basidiomycota</taxon>
        <taxon>Agaricomycotina</taxon>
        <taxon>Tremellomycetes</taxon>
        <taxon>Tremellales</taxon>
        <taxon>Cryptococcaceae</taxon>
        <taxon>Kwoniella</taxon>
    </lineage>
</organism>
<feature type="region of interest" description="Disordered" evidence="1">
    <location>
        <begin position="1"/>
        <end position="41"/>
    </location>
</feature>
<feature type="compositionally biased region" description="Basic and acidic residues" evidence="1">
    <location>
        <begin position="26"/>
        <end position="41"/>
    </location>
</feature>
<name>A0A1B9IPM6_9TREE</name>
<protein>
    <submittedName>
        <fullName evidence="2">Uncharacterized protein</fullName>
    </submittedName>
</protein>
<proteinExistence type="predicted"/>
<reference evidence="3" key="2">
    <citation type="submission" date="2013-12" db="EMBL/GenBank/DDBJ databases">
        <title>Evolution of pathogenesis and genome organization in the Tremellales.</title>
        <authorList>
            <person name="Cuomo C."/>
            <person name="Litvintseva A."/>
            <person name="Heitman J."/>
            <person name="Chen Y."/>
            <person name="Sun S."/>
            <person name="Springer D."/>
            <person name="Dromer F."/>
            <person name="Young S."/>
            <person name="Zeng Q."/>
            <person name="Chapman S."/>
            <person name="Gujja S."/>
            <person name="Saif S."/>
            <person name="Birren B."/>
        </authorList>
    </citation>
    <scope>NUCLEOTIDE SEQUENCE [LARGE SCALE GENOMIC DNA]</scope>
    <source>
        <strain evidence="3">CBS 10435</strain>
    </source>
</reference>
<reference evidence="2 3" key="1">
    <citation type="submission" date="2013-07" db="EMBL/GenBank/DDBJ databases">
        <title>The Genome Sequence of Kwoniella mangroviensis CBS10435.</title>
        <authorList>
            <consortium name="The Broad Institute Genome Sequencing Platform"/>
            <person name="Cuomo C."/>
            <person name="Litvintseva A."/>
            <person name="Chen Y."/>
            <person name="Heitman J."/>
            <person name="Sun S."/>
            <person name="Springer D."/>
            <person name="Dromer F."/>
            <person name="Young S.K."/>
            <person name="Zeng Q."/>
            <person name="Gargeya S."/>
            <person name="Fitzgerald M."/>
            <person name="Abouelleil A."/>
            <person name="Alvarado L."/>
            <person name="Berlin A.M."/>
            <person name="Chapman S.B."/>
            <person name="Dewar J."/>
            <person name="Goldberg J."/>
            <person name="Griggs A."/>
            <person name="Gujja S."/>
            <person name="Hansen M."/>
            <person name="Howarth C."/>
            <person name="Imamovic A."/>
            <person name="Larimer J."/>
            <person name="McCowan C."/>
            <person name="Murphy C."/>
            <person name="Pearson M."/>
            <person name="Priest M."/>
            <person name="Roberts A."/>
            <person name="Saif S."/>
            <person name="Shea T."/>
            <person name="Sykes S."/>
            <person name="Wortman J."/>
            <person name="Nusbaum C."/>
            <person name="Birren B."/>
        </authorList>
    </citation>
    <scope>NUCLEOTIDE SEQUENCE [LARGE SCALE GENOMIC DNA]</scope>
    <source>
        <strain evidence="2 3">CBS 10435</strain>
    </source>
</reference>
<evidence type="ECO:0000313" key="2">
    <source>
        <dbReference type="EMBL" id="OCF57370.1"/>
    </source>
</evidence>